<name>A0A1D6PHJ9_MAIZE</name>
<dbReference type="InParanoid" id="A0A1D6PHJ9"/>
<dbReference type="EMBL" id="CM000785">
    <property type="protein sequence ID" value="AQL08832.1"/>
    <property type="molecule type" value="Genomic_DNA"/>
</dbReference>
<dbReference type="AlphaFoldDB" id="A0A1D6PHJ9"/>
<evidence type="ECO:0000313" key="1">
    <source>
        <dbReference type="EMBL" id="AQL08832.1"/>
    </source>
</evidence>
<accession>A0A1D6PHJ9</accession>
<gene>
    <name evidence="1" type="ORF">ZEAMMB73_Zm00001d048107</name>
</gene>
<organism evidence="1">
    <name type="scientific">Zea mays</name>
    <name type="common">Maize</name>
    <dbReference type="NCBI Taxonomy" id="4577"/>
    <lineage>
        <taxon>Eukaryota</taxon>
        <taxon>Viridiplantae</taxon>
        <taxon>Streptophyta</taxon>
        <taxon>Embryophyta</taxon>
        <taxon>Tracheophyta</taxon>
        <taxon>Spermatophyta</taxon>
        <taxon>Magnoliopsida</taxon>
        <taxon>Liliopsida</taxon>
        <taxon>Poales</taxon>
        <taxon>Poaceae</taxon>
        <taxon>PACMAD clade</taxon>
        <taxon>Panicoideae</taxon>
        <taxon>Andropogonodae</taxon>
        <taxon>Andropogoneae</taxon>
        <taxon>Tripsacinae</taxon>
        <taxon>Zea</taxon>
    </lineage>
</organism>
<sequence>MYLIDIHSCKKEALKFHVCCAMSLSFGVIICCKGKLNLPLIYHHFLT</sequence>
<proteinExistence type="predicted"/>
<reference evidence="1" key="1">
    <citation type="submission" date="2015-12" db="EMBL/GenBank/DDBJ databases">
        <title>Update maize B73 reference genome by single molecule sequencing technologies.</title>
        <authorList>
            <consortium name="Maize Genome Sequencing Project"/>
            <person name="Ware D."/>
        </authorList>
    </citation>
    <scope>NUCLEOTIDE SEQUENCE</scope>
    <source>
        <tissue evidence="1">Seedling</tissue>
    </source>
</reference>
<protein>
    <submittedName>
        <fullName evidence="1">Uncharacterized protein</fullName>
    </submittedName>
</protein>